<keyword evidence="3" id="KW-1185">Reference proteome</keyword>
<gene>
    <name evidence="2" type="ORF">J2S73_001748</name>
</gene>
<evidence type="ECO:0000313" key="3">
    <source>
        <dbReference type="Proteomes" id="UP001229244"/>
    </source>
</evidence>
<evidence type="ECO:0000313" key="2">
    <source>
        <dbReference type="EMBL" id="MDQ0315291.1"/>
    </source>
</evidence>
<dbReference type="Pfam" id="PF09838">
    <property type="entry name" value="DUF2065"/>
    <property type="match status" value="1"/>
</dbReference>
<keyword evidence="1" id="KW-0812">Transmembrane</keyword>
<feature type="transmembrane region" description="Helical" evidence="1">
    <location>
        <begin position="40"/>
        <end position="59"/>
    </location>
</feature>
<comment type="caution">
    <text evidence="2">The sequence shown here is derived from an EMBL/GenBank/DDBJ whole genome shotgun (WGS) entry which is preliminary data.</text>
</comment>
<protein>
    <submittedName>
        <fullName evidence="2">Uncharacterized protein YjeT (DUF2065 family)</fullName>
    </submittedName>
</protein>
<evidence type="ECO:0000256" key="1">
    <source>
        <dbReference type="SAM" id="Phobius"/>
    </source>
</evidence>
<dbReference type="RefSeq" id="WP_306885126.1">
    <property type="nucleotide sequence ID" value="NZ_JAUSUL010000002.1"/>
</dbReference>
<dbReference type="PANTHER" id="PTHR38602:SF1">
    <property type="entry name" value="INNER MEMBRANE PROTEIN"/>
    <property type="match status" value="1"/>
</dbReference>
<dbReference type="InterPro" id="IPR019201">
    <property type="entry name" value="DUF2065"/>
</dbReference>
<reference evidence="2" key="1">
    <citation type="submission" date="2023-07" db="EMBL/GenBank/DDBJ databases">
        <title>Genomic Encyclopedia of Type Strains, Phase IV (KMG-IV): sequencing the most valuable type-strain genomes for metagenomic binning, comparative biology and taxonomic classification.</title>
        <authorList>
            <person name="Goeker M."/>
        </authorList>
    </citation>
    <scope>NUCLEOTIDE SEQUENCE</scope>
    <source>
        <strain evidence="2">DSM 21202</strain>
    </source>
</reference>
<accession>A0AAE3VPA5</accession>
<sequence length="61" mass="6296">MSDFLVALGLVLAIEGTLYALLPGGLKAMMRQAVDTPDNVLRAGGVGALALGVMIVWLVRG</sequence>
<dbReference type="PANTHER" id="PTHR38602">
    <property type="entry name" value="INNER MEMBRANE PROTEIN-RELATED"/>
    <property type="match status" value="1"/>
</dbReference>
<dbReference type="Proteomes" id="UP001229244">
    <property type="component" value="Unassembled WGS sequence"/>
</dbReference>
<dbReference type="AlphaFoldDB" id="A0AAE3VPA5"/>
<keyword evidence="1" id="KW-1133">Transmembrane helix</keyword>
<organism evidence="2 3">
    <name type="scientific">Amorphus orientalis</name>
    <dbReference type="NCBI Taxonomy" id="649198"/>
    <lineage>
        <taxon>Bacteria</taxon>
        <taxon>Pseudomonadati</taxon>
        <taxon>Pseudomonadota</taxon>
        <taxon>Alphaproteobacteria</taxon>
        <taxon>Hyphomicrobiales</taxon>
        <taxon>Amorphaceae</taxon>
        <taxon>Amorphus</taxon>
    </lineage>
</organism>
<dbReference type="EMBL" id="JAUSUL010000002">
    <property type="protein sequence ID" value="MDQ0315291.1"/>
    <property type="molecule type" value="Genomic_DNA"/>
</dbReference>
<proteinExistence type="predicted"/>
<keyword evidence="1" id="KW-0472">Membrane</keyword>
<name>A0AAE3VPA5_9HYPH</name>